<dbReference type="EMBL" id="AB823954">
    <property type="protein sequence ID" value="BAQ19182.1"/>
    <property type="molecule type" value="mRNA"/>
</dbReference>
<dbReference type="Pfam" id="PF00019">
    <property type="entry name" value="TGF_beta"/>
    <property type="match status" value="1"/>
</dbReference>
<dbReference type="Gene3D" id="2.60.120.970">
    <property type="match status" value="1"/>
</dbReference>
<dbReference type="InterPro" id="IPR001111">
    <property type="entry name" value="TGF-b_propeptide"/>
</dbReference>
<keyword evidence="4" id="KW-0732">Signal</keyword>
<dbReference type="PANTHER" id="PTHR11848:SF310">
    <property type="entry name" value="PROTEIN 60A-RELATED"/>
    <property type="match status" value="1"/>
</dbReference>
<gene>
    <name evidence="10" type="primary">HmaBmp5-8b</name>
</gene>
<keyword evidence="5 8" id="KW-0339">Growth factor</keyword>
<evidence type="ECO:0000256" key="1">
    <source>
        <dbReference type="ARBA" id="ARBA00004613"/>
    </source>
</evidence>
<comment type="subcellular location">
    <subcellularLocation>
        <location evidence="1">Secreted</location>
    </subcellularLocation>
</comment>
<evidence type="ECO:0000256" key="8">
    <source>
        <dbReference type="RuleBase" id="RU000354"/>
    </source>
</evidence>
<dbReference type="InterPro" id="IPR001839">
    <property type="entry name" value="TGF-b_C"/>
</dbReference>
<keyword evidence="7" id="KW-0325">Glycoprotein</keyword>
<evidence type="ECO:0000256" key="7">
    <source>
        <dbReference type="ARBA" id="ARBA00023180"/>
    </source>
</evidence>
<dbReference type="PANTHER" id="PTHR11848">
    <property type="entry name" value="TGF-BETA FAMILY"/>
    <property type="match status" value="1"/>
</dbReference>
<evidence type="ECO:0000256" key="6">
    <source>
        <dbReference type="ARBA" id="ARBA00023157"/>
    </source>
</evidence>
<name>A0A0B6VNE3_HYDVU</name>
<dbReference type="SMART" id="SM00204">
    <property type="entry name" value="TGFB"/>
    <property type="match status" value="1"/>
</dbReference>
<dbReference type="CDD" id="cd13761">
    <property type="entry name" value="TGF_beta_BMP5_like"/>
    <property type="match status" value="1"/>
</dbReference>
<organism evidence="10">
    <name type="scientific">Hydra vulgaris</name>
    <name type="common">Hydra</name>
    <name type="synonym">Hydra attenuata</name>
    <dbReference type="NCBI Taxonomy" id="6087"/>
    <lineage>
        <taxon>Eukaryota</taxon>
        <taxon>Metazoa</taxon>
        <taxon>Cnidaria</taxon>
        <taxon>Hydrozoa</taxon>
        <taxon>Hydroidolina</taxon>
        <taxon>Anthoathecata</taxon>
        <taxon>Aplanulata</taxon>
        <taxon>Hydridae</taxon>
        <taxon>Hydra</taxon>
    </lineage>
</organism>
<reference evidence="10" key="1">
    <citation type="submission" date="2013-06" db="EMBL/GenBank/DDBJ databases">
        <title>Nodal signalling determines biradial asymmetry in Hydra.</title>
        <authorList>
            <person name="Watanabe H."/>
            <person name="Schmidt H."/>
            <person name="Kuhn A."/>
            <person name="Oezbek S."/>
            <person name="Hobmayer B."/>
            <person name="Holstein T.W."/>
        </authorList>
    </citation>
    <scope>NUCLEOTIDE SEQUENCE</scope>
</reference>
<sequence length="339" mass="38763">MLDLYEYSVNTERHGMNNFTSPKNISNIVDDADTVVSFLNNAYIPRPNTSDEAGEMFFDVSSNDVVEKVLATALQVYLDTTYKTVTMEKLRISIYKIVVPKKKYKLLTSKLINASVSQWHEFNVLEASLSWIEFSETNNGILLVCENQQKETIPIEDCGIVDFKGREQFRPFLVSFYQSGKEKEFPAIKIRDIESTSNLHERLRRSMQESIFVEVAGQFAAAQKKMRLNISQNIHGSRCDKHSLYIRFKDIGWNLIIAPEGYEANYCGGECSFPLDNNASATNHATIQTLVHMMFPEIIPKPCCAPNKLKRLKVLFEDERHNVVLSHFPNMIVQHCGCQ</sequence>
<proteinExistence type="evidence at transcript level"/>
<dbReference type="GO" id="GO:0005615">
    <property type="term" value="C:extracellular space"/>
    <property type="evidence" value="ECO:0007669"/>
    <property type="project" value="TreeGrafter"/>
</dbReference>
<dbReference type="FunFam" id="2.10.90.10:FF:000001">
    <property type="entry name" value="Bone morphogenetic protein 4"/>
    <property type="match status" value="1"/>
</dbReference>
<dbReference type="Gene3D" id="2.10.90.10">
    <property type="entry name" value="Cystine-knot cytokines"/>
    <property type="match status" value="1"/>
</dbReference>
<keyword evidence="3" id="KW-0964">Secreted</keyword>
<dbReference type="InterPro" id="IPR029034">
    <property type="entry name" value="Cystine-knot_cytokine"/>
</dbReference>
<comment type="similarity">
    <text evidence="2 8">Belongs to the TGF-beta family.</text>
</comment>
<evidence type="ECO:0000313" key="10">
    <source>
        <dbReference type="EMBL" id="BAQ19182.1"/>
    </source>
</evidence>
<keyword evidence="6" id="KW-1015">Disulfide bond</keyword>
<evidence type="ECO:0000256" key="5">
    <source>
        <dbReference type="ARBA" id="ARBA00023030"/>
    </source>
</evidence>
<dbReference type="PROSITE" id="PS51362">
    <property type="entry name" value="TGF_BETA_2"/>
    <property type="match status" value="1"/>
</dbReference>
<dbReference type="PROSITE" id="PS00250">
    <property type="entry name" value="TGF_BETA_1"/>
    <property type="match status" value="1"/>
</dbReference>
<dbReference type="OrthoDB" id="5987191at2759"/>
<evidence type="ECO:0000256" key="4">
    <source>
        <dbReference type="ARBA" id="ARBA00022729"/>
    </source>
</evidence>
<dbReference type="GO" id="GO:0005125">
    <property type="term" value="F:cytokine activity"/>
    <property type="evidence" value="ECO:0007669"/>
    <property type="project" value="TreeGrafter"/>
</dbReference>
<dbReference type="InterPro" id="IPR017948">
    <property type="entry name" value="TGFb_CS"/>
</dbReference>
<evidence type="ECO:0000259" key="9">
    <source>
        <dbReference type="PROSITE" id="PS51362"/>
    </source>
</evidence>
<dbReference type="InterPro" id="IPR015615">
    <property type="entry name" value="TGF-beta-rel"/>
</dbReference>
<dbReference type="SUPFAM" id="SSF57501">
    <property type="entry name" value="Cystine-knot cytokines"/>
    <property type="match status" value="1"/>
</dbReference>
<evidence type="ECO:0000256" key="3">
    <source>
        <dbReference type="ARBA" id="ARBA00022525"/>
    </source>
</evidence>
<feature type="domain" description="TGF-beta family profile" evidence="9">
    <location>
        <begin position="224"/>
        <end position="339"/>
    </location>
</feature>
<dbReference type="Pfam" id="PF00688">
    <property type="entry name" value="TGFb_propeptide"/>
    <property type="match status" value="1"/>
</dbReference>
<dbReference type="GO" id="GO:0008083">
    <property type="term" value="F:growth factor activity"/>
    <property type="evidence" value="ECO:0007669"/>
    <property type="project" value="UniProtKB-KW"/>
</dbReference>
<accession>A0A0B6VNE3</accession>
<evidence type="ECO:0000256" key="2">
    <source>
        <dbReference type="ARBA" id="ARBA00006656"/>
    </source>
</evidence>
<protein>
    <submittedName>
        <fullName evidence="10">Bone morphogenetic protein 5-8b</fullName>
    </submittedName>
</protein>
<dbReference type="AlphaFoldDB" id="A0A0B6VNE3"/>